<organism evidence="2 3">
    <name type="scientific">Rhodoferax ferrireducens</name>
    <dbReference type="NCBI Taxonomy" id="192843"/>
    <lineage>
        <taxon>Bacteria</taxon>
        <taxon>Pseudomonadati</taxon>
        <taxon>Pseudomonadota</taxon>
        <taxon>Betaproteobacteria</taxon>
        <taxon>Burkholderiales</taxon>
        <taxon>Comamonadaceae</taxon>
        <taxon>Rhodoferax</taxon>
    </lineage>
</organism>
<evidence type="ECO:0000313" key="3">
    <source>
        <dbReference type="Proteomes" id="UP000192505"/>
    </source>
</evidence>
<comment type="caution">
    <text evidence="2">The sequence shown here is derived from an EMBL/GenBank/DDBJ whole genome shotgun (WGS) entry which is preliminary data.</text>
</comment>
<dbReference type="Proteomes" id="UP000192505">
    <property type="component" value="Unassembled WGS sequence"/>
</dbReference>
<reference evidence="2 3" key="1">
    <citation type="submission" date="2017-01" db="EMBL/GenBank/DDBJ databases">
        <title>Novel large sulfur bacteria in the metagenomes of groundwater-fed chemosynthetic microbial mats in the Lake Huron basin.</title>
        <authorList>
            <person name="Sharrar A.M."/>
            <person name="Flood B.E."/>
            <person name="Bailey J.V."/>
            <person name="Jones D.S."/>
            <person name="Biddanda B."/>
            <person name="Ruberg S.A."/>
            <person name="Marcus D.N."/>
            <person name="Dick G.J."/>
        </authorList>
    </citation>
    <scope>NUCLEOTIDE SEQUENCE [LARGE SCALE GENOMIC DNA]</scope>
    <source>
        <strain evidence="2">A7</strain>
    </source>
</reference>
<accession>A0A1W9KY87</accession>
<dbReference type="GO" id="GO:0004803">
    <property type="term" value="F:transposase activity"/>
    <property type="evidence" value="ECO:0007669"/>
    <property type="project" value="InterPro"/>
</dbReference>
<protein>
    <recommendedName>
        <fullName evidence="1">Transposase IS801/IS1294 domain-containing protein</fullName>
    </recommendedName>
</protein>
<dbReference type="Pfam" id="PF04986">
    <property type="entry name" value="Y2_Tnp"/>
    <property type="match status" value="1"/>
</dbReference>
<dbReference type="PANTHER" id="PTHR37023">
    <property type="entry name" value="TRANSPOSASE"/>
    <property type="match status" value="1"/>
</dbReference>
<dbReference type="PANTHER" id="PTHR37023:SF1">
    <property type="entry name" value="ISSOD25 TRANSPOSASE TNPA_ISSOD25"/>
    <property type="match status" value="1"/>
</dbReference>
<evidence type="ECO:0000259" key="1">
    <source>
        <dbReference type="Pfam" id="PF04986"/>
    </source>
</evidence>
<name>A0A1W9KY87_9BURK</name>
<sequence>MNDGAHPRWVIDTLFACTAQTFAAFAANPKWMGATDATPAFSLVLHTWTQDLQRHIHLHAVMSCGALDREGRWATPTRKPDYLFPVQALSKVFRGKFMAALALAHESCQIEHDPQGQGAAWSERQKQLYKHSWVVYAKTPLGGPAQVLEYLSRYTHRTAISNERIRLVSESEVAFNVRGDGKGAKRAKRLVRLQGEEFIRRFMLHVLPTGIKRIRHYGVLASSCKRLKLDAARLHCRRRSSTHRP</sequence>
<dbReference type="EMBL" id="MTEI01000001">
    <property type="protein sequence ID" value="OQW89701.1"/>
    <property type="molecule type" value="Genomic_DNA"/>
</dbReference>
<dbReference type="GO" id="GO:0006313">
    <property type="term" value="P:DNA transposition"/>
    <property type="evidence" value="ECO:0007669"/>
    <property type="project" value="InterPro"/>
</dbReference>
<proteinExistence type="predicted"/>
<feature type="domain" description="Transposase IS801/IS1294" evidence="1">
    <location>
        <begin position="43"/>
        <end position="225"/>
    </location>
</feature>
<dbReference type="InterPro" id="IPR007069">
    <property type="entry name" value="Transposase_32"/>
</dbReference>
<dbReference type="GO" id="GO:0003677">
    <property type="term" value="F:DNA binding"/>
    <property type="evidence" value="ECO:0007669"/>
    <property type="project" value="InterPro"/>
</dbReference>
<gene>
    <name evidence="2" type="ORF">BWK72_00105</name>
</gene>
<dbReference type="AlphaFoldDB" id="A0A1W9KY87"/>
<evidence type="ECO:0000313" key="2">
    <source>
        <dbReference type="EMBL" id="OQW89701.1"/>
    </source>
</evidence>